<protein>
    <submittedName>
        <fullName evidence="1">Uncharacterized protein</fullName>
    </submittedName>
</protein>
<dbReference type="Proteomes" id="UP000601055">
    <property type="component" value="Unassembled WGS sequence"/>
</dbReference>
<comment type="caution">
    <text evidence="1">The sequence shown here is derived from an EMBL/GenBank/DDBJ whole genome shotgun (WGS) entry which is preliminary data.</text>
</comment>
<gene>
    <name evidence="1" type="ORF">GM921_00680</name>
</gene>
<dbReference type="RefSeq" id="WP_182920688.1">
    <property type="nucleotide sequence ID" value="NZ_WNXD01000001.1"/>
</dbReference>
<name>A0A923ISV9_9SPHI</name>
<keyword evidence="2" id="KW-1185">Reference proteome</keyword>
<organism evidence="1 2">
    <name type="scientific">Pedobacter planticolens</name>
    <dbReference type="NCBI Taxonomy" id="2679964"/>
    <lineage>
        <taxon>Bacteria</taxon>
        <taxon>Pseudomonadati</taxon>
        <taxon>Bacteroidota</taxon>
        <taxon>Sphingobacteriia</taxon>
        <taxon>Sphingobacteriales</taxon>
        <taxon>Sphingobacteriaceae</taxon>
        <taxon>Pedobacter</taxon>
    </lineage>
</organism>
<accession>A0A923ISV9</accession>
<dbReference type="AlphaFoldDB" id="A0A923ISV9"/>
<sequence length="68" mass="7414">MKRETLVVIVKLVLDTSLPSTEETALELRKKLKMKMMESEGVKVLESELIGCVAPDLPQGSAGSELVN</sequence>
<reference evidence="1" key="1">
    <citation type="submission" date="2019-11" db="EMBL/GenBank/DDBJ databases">
        <title>Description of Pedobacter sp. LMG 31464T.</title>
        <authorList>
            <person name="Carlier A."/>
            <person name="Qi S."/>
            <person name="Vandamme P."/>
        </authorList>
    </citation>
    <scope>NUCLEOTIDE SEQUENCE</scope>
    <source>
        <strain evidence="1">LMG 31464</strain>
    </source>
</reference>
<proteinExistence type="predicted"/>
<dbReference type="EMBL" id="WNXD01000001">
    <property type="protein sequence ID" value="MBB2143985.1"/>
    <property type="molecule type" value="Genomic_DNA"/>
</dbReference>
<evidence type="ECO:0000313" key="2">
    <source>
        <dbReference type="Proteomes" id="UP000601055"/>
    </source>
</evidence>
<evidence type="ECO:0000313" key="1">
    <source>
        <dbReference type="EMBL" id="MBB2143985.1"/>
    </source>
</evidence>